<feature type="domain" description="DUF4795" evidence="2">
    <location>
        <begin position="92"/>
        <end position="297"/>
    </location>
</feature>
<evidence type="ECO:0000256" key="1">
    <source>
        <dbReference type="SAM" id="Coils"/>
    </source>
</evidence>
<reference evidence="3" key="2">
    <citation type="submission" date="2025-09" db="UniProtKB">
        <authorList>
            <consortium name="Ensembl"/>
        </authorList>
    </citation>
    <scope>IDENTIFICATION</scope>
</reference>
<dbReference type="Ensembl" id="ENSNNAT00000031295.1">
    <property type="protein sequence ID" value="ENSNNAP00000029828.1"/>
    <property type="gene ID" value="ENSNNAG00000019113.1"/>
</dbReference>
<protein>
    <submittedName>
        <fullName evidence="3">Glutamine rich 2</fullName>
    </submittedName>
</protein>
<dbReference type="GeneTree" id="ENSGT00940000161294"/>
<evidence type="ECO:0000259" key="2">
    <source>
        <dbReference type="Pfam" id="PF16043"/>
    </source>
</evidence>
<dbReference type="Proteomes" id="UP000694559">
    <property type="component" value="Unplaced"/>
</dbReference>
<dbReference type="Pfam" id="PF16043">
    <property type="entry name" value="DUF4795"/>
    <property type="match status" value="1"/>
</dbReference>
<reference evidence="3" key="1">
    <citation type="submission" date="2025-08" db="UniProtKB">
        <authorList>
            <consortium name="Ensembl"/>
        </authorList>
    </citation>
    <scope>IDENTIFICATION</scope>
</reference>
<gene>
    <name evidence="3" type="primary">QRICH2</name>
</gene>
<feature type="coiled-coil region" evidence="1">
    <location>
        <begin position="98"/>
        <end position="146"/>
    </location>
</feature>
<evidence type="ECO:0000313" key="3">
    <source>
        <dbReference type="Ensembl" id="ENSNNAP00000029828.1"/>
    </source>
</evidence>
<keyword evidence="4" id="KW-1185">Reference proteome</keyword>
<evidence type="ECO:0000313" key="4">
    <source>
        <dbReference type="Proteomes" id="UP000694559"/>
    </source>
</evidence>
<dbReference type="PANTHER" id="PTHR46766">
    <property type="entry name" value="GLUTAMINE-RICH PROTEIN 2"/>
    <property type="match status" value="1"/>
</dbReference>
<sequence>PQNSFCSGSTLLNQTPAFLTCSQLDKLRSVIENMMSSSSTLLSMSMPPIPESGVAQVQSTCAACSLDVSEKVSQLFKRYEQLQDSVNNFMLRQDEEVLNQIQCTILQVQEDCEKLNATTGNLVEDHHQKQKEISALYKSLEKLENEKVDKDCLETEIHVKADKTALAAKVSRTQFDATTEQLHKMMQELLNKMVGQEQDWQKMLDKLLIEMDSKLDRLELDPFRQQLEDRWKDIRKQLKQRVPQDEGDEAAGIRRRLLAHFHCISCDRPLEMVVPGPRITTLPAVPGLPAHQSLRPYMVYEMEQIRQLNRNNLKLGSGVRFDALEKSASLNKLRRIHSKMLMDIQKVQSHYGGAARVNAQMIREALQSQYLGSSPFGKRLPEMADISYMSVPRHCGGSHTLTHPFRRSVKLQQLSQSMPSHEEVDILGLDGHIYKGRMDTHLPSITGKECEFCILFAGALSRPSHSFFLSQLARSSSQRQHPIFNDLANLPARPHTAKVSVGSTSGMLQS</sequence>
<proteinExistence type="predicted"/>
<accession>A0A8C6YKQ1</accession>
<keyword evidence="1" id="KW-0175">Coiled coil</keyword>
<dbReference type="PANTHER" id="PTHR46766:SF1">
    <property type="entry name" value="GLUTAMINE-RICH PROTEIN 2"/>
    <property type="match status" value="1"/>
</dbReference>
<dbReference type="OrthoDB" id="5981048at2759"/>
<dbReference type="InterPro" id="IPR032013">
    <property type="entry name" value="DUF4795"/>
</dbReference>
<organism evidence="3 4">
    <name type="scientific">Naja naja</name>
    <name type="common">Indian cobra</name>
    <dbReference type="NCBI Taxonomy" id="35670"/>
    <lineage>
        <taxon>Eukaryota</taxon>
        <taxon>Metazoa</taxon>
        <taxon>Chordata</taxon>
        <taxon>Craniata</taxon>
        <taxon>Vertebrata</taxon>
        <taxon>Euteleostomi</taxon>
        <taxon>Lepidosauria</taxon>
        <taxon>Squamata</taxon>
        <taxon>Bifurcata</taxon>
        <taxon>Unidentata</taxon>
        <taxon>Episquamata</taxon>
        <taxon>Toxicofera</taxon>
        <taxon>Serpentes</taxon>
        <taxon>Colubroidea</taxon>
        <taxon>Elapidae</taxon>
        <taxon>Elapinae</taxon>
        <taxon>Naja</taxon>
    </lineage>
</organism>
<dbReference type="AlphaFoldDB" id="A0A8C6YKQ1"/>
<name>A0A8C6YKQ1_NAJNA</name>